<accession>A0ABS9L0X5</accession>
<name>A0ABS9L0X5_9BACT</name>
<comment type="caution">
    <text evidence="1">The sequence shown here is derived from an EMBL/GenBank/DDBJ whole genome shotgun (WGS) entry which is preliminary data.</text>
</comment>
<proteinExistence type="predicted"/>
<dbReference type="RefSeq" id="WP_237877519.1">
    <property type="nucleotide sequence ID" value="NZ_JAKLTR010000060.1"/>
</dbReference>
<evidence type="ECO:0000313" key="1">
    <source>
        <dbReference type="EMBL" id="MCG2618228.1"/>
    </source>
</evidence>
<reference evidence="1" key="1">
    <citation type="submission" date="2022-01" db="EMBL/GenBank/DDBJ databases">
        <authorList>
            <person name="Jo J.-H."/>
            <person name="Im W.-T."/>
        </authorList>
    </citation>
    <scope>NUCLEOTIDE SEQUENCE</scope>
    <source>
        <strain evidence="1">NA20</strain>
    </source>
</reference>
<evidence type="ECO:0000313" key="2">
    <source>
        <dbReference type="Proteomes" id="UP001165367"/>
    </source>
</evidence>
<feature type="non-terminal residue" evidence="1">
    <location>
        <position position="96"/>
    </location>
</feature>
<feature type="non-terminal residue" evidence="1">
    <location>
        <position position="1"/>
    </location>
</feature>
<dbReference type="EMBL" id="JAKLTR010000060">
    <property type="protein sequence ID" value="MCG2618228.1"/>
    <property type="molecule type" value="Genomic_DNA"/>
</dbReference>
<sequence>AMLLKVMAGDQFNLKASAWWSGSAGVTNTSPLTSIVSALIGSAPGMSGGKLNPADLTSTLLDPQVGAFLATQPGVSGKPKAYLNWVLFDEQFKFVG</sequence>
<keyword evidence="2" id="KW-1185">Reference proteome</keyword>
<protein>
    <submittedName>
        <fullName evidence="1">Uncharacterized protein</fullName>
    </submittedName>
</protein>
<organism evidence="1 2">
    <name type="scientific">Terrimonas ginsenosidimutans</name>
    <dbReference type="NCBI Taxonomy" id="2908004"/>
    <lineage>
        <taxon>Bacteria</taxon>
        <taxon>Pseudomonadati</taxon>
        <taxon>Bacteroidota</taxon>
        <taxon>Chitinophagia</taxon>
        <taxon>Chitinophagales</taxon>
        <taxon>Chitinophagaceae</taxon>
        <taxon>Terrimonas</taxon>
    </lineage>
</organism>
<gene>
    <name evidence="1" type="ORF">LZZ85_28290</name>
</gene>
<dbReference type="Proteomes" id="UP001165367">
    <property type="component" value="Unassembled WGS sequence"/>
</dbReference>